<feature type="region of interest" description="Disordered" evidence="1">
    <location>
        <begin position="883"/>
        <end position="999"/>
    </location>
</feature>
<reference evidence="2" key="1">
    <citation type="submission" date="2021-01" db="EMBL/GenBank/DDBJ databases">
        <authorList>
            <person name="Corre E."/>
            <person name="Pelletier E."/>
            <person name="Niang G."/>
            <person name="Scheremetjew M."/>
            <person name="Finn R."/>
            <person name="Kale V."/>
            <person name="Holt S."/>
            <person name="Cochrane G."/>
            <person name="Meng A."/>
            <person name="Brown T."/>
            <person name="Cohen L."/>
        </authorList>
    </citation>
    <scope>NUCLEOTIDE SEQUENCE</scope>
    <source>
        <strain evidence="2">E4-10</strain>
    </source>
</reference>
<feature type="region of interest" description="Disordered" evidence="1">
    <location>
        <begin position="41"/>
        <end position="66"/>
    </location>
</feature>
<evidence type="ECO:0000313" key="2">
    <source>
        <dbReference type="EMBL" id="CAD8561112.1"/>
    </source>
</evidence>
<accession>A0A7S0PBQ4</accession>
<name>A0A7S0PBQ4_CAFRO</name>
<organism evidence="2">
    <name type="scientific">Cafeteria roenbergensis</name>
    <name type="common">Marine flagellate</name>
    <dbReference type="NCBI Taxonomy" id="33653"/>
    <lineage>
        <taxon>Eukaryota</taxon>
        <taxon>Sar</taxon>
        <taxon>Stramenopiles</taxon>
        <taxon>Bigyra</taxon>
        <taxon>Opalozoa</taxon>
        <taxon>Bicosoecida</taxon>
        <taxon>Cafeteriaceae</taxon>
        <taxon>Cafeteria</taxon>
    </lineage>
</organism>
<feature type="region of interest" description="Disordered" evidence="1">
    <location>
        <begin position="738"/>
        <end position="758"/>
    </location>
</feature>
<feature type="compositionally biased region" description="Polar residues" evidence="1">
    <location>
        <begin position="465"/>
        <end position="483"/>
    </location>
</feature>
<feature type="compositionally biased region" description="Low complexity" evidence="1">
    <location>
        <begin position="1167"/>
        <end position="1180"/>
    </location>
</feature>
<gene>
    <name evidence="2" type="ORF">CROE0942_LOCUS5489</name>
</gene>
<feature type="region of interest" description="Disordered" evidence="1">
    <location>
        <begin position="461"/>
        <end position="511"/>
    </location>
</feature>
<dbReference type="EMBL" id="HBET01008104">
    <property type="protein sequence ID" value="CAD8561112.1"/>
    <property type="molecule type" value="Transcribed_RNA"/>
</dbReference>
<feature type="compositionally biased region" description="Basic and acidic residues" evidence="1">
    <location>
        <begin position="632"/>
        <end position="646"/>
    </location>
</feature>
<sequence length="1414" mass="147422">MVAVCKSPRFEVAPVATDSMPIAVAGLGTRQTPVFGPALHGALSRPPLPRHAQTRGRPRGPLEEAASAPLRVVQSVVLPARKGSPFGARVSWAMPGSKGALPRAWAISRASPGEARVARGHSATAQSSVEPSGARSGQAWAARGQAGDPMPQCGIQVMPPPDWGRMSKADSALAARLESQHQAVPEADADEWRGRDVMCLDESDPAEERPWGHGSTPAADRGARGSRGLRPWLAHRARHRHTQLSAAGEAIVLSPMSDAAAEDLVAQCGSIADHLSRATGTVIAALEVDFVHGFSGLEPPPHASQPVVQPRWWCVAVRHVRMLQAASALAPRMSKGGVPLTLPPPPLERLAQLIQPLWEAADDRRNEWAGDTAQAGVNNTITGDDSRVMALPQRQRLLSGRSEEPMLGQAPARFGKGLPACYSSARPGQAACSASGGSRGSTNVVVPGTVADEFGLLTQAAGAPSRSSPSFPNHQPRSAQSVPGPQPSPHAHLAASRTPAAPGAGAKERLSASLGAADGRAESAPVVGTLAVDAAALVRESGEFATCKLLVRLDALLRHHVSARTQVAAALEAAAEADAAAARPKPGRSAVEQCLSRAWREFHVEPEGEAVHLSQEAGSAGSGLPLDVGHVSSERDRPAEASRDLAHGTITPQLVTCSMCRLREPASSAGGLPHRWATATSSSMQALAEELLWRLPPASLEAALGPRLAHAALAAVSRSQATLCQACSALHDGVRGASPTRTSDSATVAHASSPDGVPSMRARQAAAEGFAAAAGLDALFGHSQSAERGHRAGGDVPGFKTAESLLRGSAQVGGASVQRGRRRWRAVRSSVHKAAATSQAAAALPSALQGIASSIGPDETAALAASAPLVAAERKARLLRLRREQNQLPSPPRLPPSWRVAQAADEQSRSPSQDAWIPEGNPRQAGGPAATISDSCADDSGATLPPLSGTRPRSADPATPAPHSEPAPARHLPLPTTATSSTPGSAAQASRDSPGREAHTADDVLAAGVARLSSPVRCRRRRPSRAAPQTLAQAIDVGAIRPAALPWSELTASQVAREQPFIPVHVCRLRVALAGLLRVRPEVLSHGLSALPPQGLIWSLRAARAQFDAAQLALALASQDQSARAAQLVAAIRAIGTAARHPCPELNPASQNPPSGQLSTTERAHLQEAASQASQRLQQAGDTVGSKTRSLSSARAEMERLEAERVKAASVRFWLRVSALGLSWTARIAWANPASNPDSLTWTASARSAVTIPAILPARRWGEDPTQSVDLAASFHGASLRLELWREGPEPDVECPGTATRVARPVAGATLSLSQLRSPFVDGFTSNLSLLPRWVRPASAGEPARPHVAGEARVGIAVCRGHGPRPLRSSWACDFVSGEHGLWLPSTRAAAAHMLTSAAQPEAWDELLPDELLS</sequence>
<feature type="compositionally biased region" description="Polar residues" evidence="1">
    <location>
        <begin position="1148"/>
        <end position="1161"/>
    </location>
</feature>
<feature type="region of interest" description="Disordered" evidence="1">
    <location>
        <begin position="1143"/>
        <end position="1191"/>
    </location>
</feature>
<evidence type="ECO:0000256" key="1">
    <source>
        <dbReference type="SAM" id="MobiDB-lite"/>
    </source>
</evidence>
<feature type="region of interest" description="Disordered" evidence="1">
    <location>
        <begin position="204"/>
        <end position="226"/>
    </location>
</feature>
<protein>
    <submittedName>
        <fullName evidence="2">Uncharacterized protein</fullName>
    </submittedName>
</protein>
<proteinExistence type="predicted"/>
<feature type="compositionally biased region" description="Low complexity" evidence="1">
    <location>
        <begin position="976"/>
        <end position="990"/>
    </location>
</feature>
<feature type="region of interest" description="Disordered" evidence="1">
    <location>
        <begin position="612"/>
        <end position="647"/>
    </location>
</feature>